<reference evidence="8 9" key="1">
    <citation type="journal article" date="2011" name="J. Bacteriol.">
        <title>Genome sequence of Neisseria meningitidis serogroup B strain H44/76.</title>
        <authorList>
            <person name="Piet J.R."/>
            <person name="Huis In 't Veld R.A."/>
            <person name="van Schaik B.D."/>
            <person name="van Kampen A.H."/>
            <person name="Baas F."/>
            <person name="van de Beek D."/>
            <person name="Pannekoek Y."/>
            <person name="van der Ende A."/>
        </authorList>
    </citation>
    <scope>NUCLEOTIDE SEQUENCE [LARGE SCALE GENOMIC DNA]</scope>
    <source>
        <strain evidence="8 9">H44/76</strain>
    </source>
</reference>
<evidence type="ECO:0000313" key="9">
    <source>
        <dbReference type="Proteomes" id="UP000032707"/>
    </source>
</evidence>
<dbReference type="PANTHER" id="PTHR36985">
    <property type="entry name" value="TRANSLOCATION AND ASSEMBLY MODULE SUBUNIT TAMB"/>
    <property type="match status" value="1"/>
</dbReference>
<dbReference type="InterPro" id="IPR007452">
    <property type="entry name" value="TamB_C"/>
</dbReference>
<gene>
    <name evidence="8" type="ORF">NMH_2141</name>
</gene>
<evidence type="ECO:0000259" key="7">
    <source>
        <dbReference type="Pfam" id="PF04357"/>
    </source>
</evidence>
<dbReference type="Proteomes" id="UP000032707">
    <property type="component" value="Unassembled WGS sequence"/>
</dbReference>
<dbReference type="GO" id="GO:0009306">
    <property type="term" value="P:protein secretion"/>
    <property type="evidence" value="ECO:0007669"/>
    <property type="project" value="InterPro"/>
</dbReference>
<evidence type="ECO:0000256" key="4">
    <source>
        <dbReference type="ARBA" id="ARBA00023136"/>
    </source>
</evidence>
<dbReference type="GO" id="GO:0005886">
    <property type="term" value="C:plasma membrane"/>
    <property type="evidence" value="ECO:0007669"/>
    <property type="project" value="InterPro"/>
</dbReference>
<proteinExistence type="predicted"/>
<accession>E6MZX2</accession>
<evidence type="ECO:0000256" key="5">
    <source>
        <dbReference type="SAM" id="MobiDB-lite"/>
    </source>
</evidence>
<feature type="region of interest" description="Disordered" evidence="5">
    <location>
        <begin position="1"/>
        <end position="47"/>
    </location>
</feature>
<comment type="subcellular location">
    <subcellularLocation>
        <location evidence="1">Membrane</location>
        <topology evidence="1">Single-pass membrane protein</topology>
    </subcellularLocation>
</comment>
<feature type="compositionally biased region" description="Low complexity" evidence="5">
    <location>
        <begin position="15"/>
        <end position="25"/>
    </location>
</feature>
<protein>
    <recommendedName>
        <fullName evidence="7">Translocation and assembly module TamB C-terminal domain-containing protein</fullName>
    </recommendedName>
</protein>
<feature type="compositionally biased region" description="Basic and acidic residues" evidence="5">
    <location>
        <begin position="31"/>
        <end position="41"/>
    </location>
</feature>
<dbReference type="Pfam" id="PF04357">
    <property type="entry name" value="TamB"/>
    <property type="match status" value="1"/>
</dbReference>
<keyword evidence="4 6" id="KW-0472">Membrane</keyword>
<comment type="caution">
    <text evidence="8">The sequence shown here is derived from an EMBL/GenBank/DDBJ whole genome shotgun (WGS) entry which is preliminary data.</text>
</comment>
<evidence type="ECO:0000256" key="1">
    <source>
        <dbReference type="ARBA" id="ARBA00004167"/>
    </source>
</evidence>
<keyword evidence="3 6" id="KW-1133">Transmembrane helix</keyword>
<dbReference type="PANTHER" id="PTHR36985:SF1">
    <property type="entry name" value="TRANSLOCATION AND ASSEMBLY MODULE SUBUNIT TAMB"/>
    <property type="match status" value="1"/>
</dbReference>
<feature type="domain" description="Translocation and assembly module TamB C-terminal" evidence="7">
    <location>
        <begin position="1056"/>
        <end position="1387"/>
    </location>
</feature>
<sequence>MATSDGIAANHFETDIMTDTAPTDTDPTENGTRKMPSEHRPTPPAKKRRPLLKLSAALLSVLILAVCFLGWLAGTEAGLRFGLYQIPSWFGVNISSQNLKGTLLDGFDGDNWSIETEGADLKISRFRFAWKPSELMRRSLHITEISAGDIAIVTKPTPPKEERPPLSLPDSIDLPAAVYLDRFETGKISMGKAFDKQTVYLERLDASYRYDRKGHRLDLKAADTPWSSSSGAASVGLKKPFALDTAIYTKGGLEGKTIHSTARLSGSLKDVRAELAIDGGNIRLSGKSVIHPFAESLDKTLEEVLVKGFNINPAAFVPSLPDAGLNFDLTAIPSFSDGIALEGSLDLENTKAGFADRNGIPVRQVLGGFVIRQDGTVHIGNTSAALLGRGGIRLSGKIDTEKDILDLNIGINSVGAEDVLQTAFKGRLDGSIGIGGTTASPKISWQLGIGTARTDGSLAIASDPANGQRKLVLDTVNIAAGQGSLTAQGYLELFKDRLLKLDIRSRAFDPSRIDPQLPAGNINGSINLAGELAKEKFTGKMRFLPGTFNGVPIAGSADIVYESRHLPRAAVDLRLGRNIIKTDGGFGKKGDRLNLNITAPDLSRFGFGLAGSLNVRGHLSGDLDGGIRTFETDLSGAARNLHIGKAADIRSLDFTLKGSPDTSRPIRADIKGSRLSLSGGAAVVDTADLMLDGTGVQHRIRTHAAMTLDGKPFKFDLDASGGINRELTRWKGSIGILDIGGAFNLKLQNRMTLEAGAERVAASAANWQAMGGSLNLQHFSWDKKTGISAKGGAHGLHIAELHNFFKPPFEHNLVLNGDWDVAYGRNARGYLNISRQSGDAVLPGGQALGLNAFSLKTRFQNDRIGILLDGGARFGRINADLGIANAFGGNMANAPLGGRITASLPDLGALKPFLPAAAQNITGSLNAAAQIGGRVGSPSVNAAVNGSSNYGKINGNITVGQSRSFDTAPLGGRLNLTVADAEVFRNFLPVGQTVKGSLNAAVTLGGSIADPHLGGSINGDKLYYRNQTQGIILDNGSLRSHIAGRKWVIDSLKFRHEGTAELSGTVGMENSGPDVDIGAVFDKYRILSRPNRRLTVSGNTRLRYSPQKGISVTGMIKTDQGLFGSQKSSMPSVGDDVVVLGEVKKEAAAPLPVNMNLTLDLNDGIRFAGYGADVTIGGKLTLTAQSGGSVRGVGTVRVIKGRYKAYGQDLDITKGTVSFVGPLNDPNLNIRAERRLSPVGAGVEILGSLNSPRITLTANEPMSEKDKLSWLILNRAGSGSSGDNAALSAAAGALLAGQINDRIGLVDDLGFTSKRSRNAQTGELNPAEQVLTVGKQLTGKLYIGYEYSISSAEQSVKLIYRLTRAIQAVARIGSRSSGGELTYTIRFDRFSGSDKKDSAGNGKGK</sequence>
<dbReference type="EMBL" id="AEQZ01000043">
    <property type="protein sequence ID" value="EFV63001.1"/>
    <property type="molecule type" value="Genomic_DNA"/>
</dbReference>
<evidence type="ECO:0000313" key="8">
    <source>
        <dbReference type="EMBL" id="EFV63001.1"/>
    </source>
</evidence>
<organism evidence="8 9">
    <name type="scientific">Neisseria meningitidis serogroup B / serotype 15 (strain H44/76)</name>
    <dbReference type="NCBI Taxonomy" id="909420"/>
    <lineage>
        <taxon>Bacteria</taxon>
        <taxon>Pseudomonadati</taxon>
        <taxon>Pseudomonadota</taxon>
        <taxon>Betaproteobacteria</taxon>
        <taxon>Neisseriales</taxon>
        <taxon>Neisseriaceae</taxon>
        <taxon>Neisseria</taxon>
    </lineage>
</organism>
<dbReference type="PATRIC" id="fig|909420.4.peg.2369"/>
<name>E6MZX2_NEIMH</name>
<keyword evidence="2 6" id="KW-0812">Transmembrane</keyword>
<feature type="transmembrane region" description="Helical" evidence="6">
    <location>
        <begin position="51"/>
        <end position="73"/>
    </location>
</feature>
<dbReference type="SMR" id="E6MZX2"/>
<evidence type="ECO:0000256" key="6">
    <source>
        <dbReference type="SAM" id="Phobius"/>
    </source>
</evidence>
<evidence type="ECO:0000256" key="2">
    <source>
        <dbReference type="ARBA" id="ARBA00022692"/>
    </source>
</evidence>
<evidence type="ECO:0000256" key="3">
    <source>
        <dbReference type="ARBA" id="ARBA00022989"/>
    </source>
</evidence>